<evidence type="ECO:0000313" key="1">
    <source>
        <dbReference type="EMBL" id="KAI0084225.1"/>
    </source>
</evidence>
<keyword evidence="2" id="KW-1185">Reference proteome</keyword>
<organism evidence="1 2">
    <name type="scientific">Irpex rosettiformis</name>
    <dbReference type="NCBI Taxonomy" id="378272"/>
    <lineage>
        <taxon>Eukaryota</taxon>
        <taxon>Fungi</taxon>
        <taxon>Dikarya</taxon>
        <taxon>Basidiomycota</taxon>
        <taxon>Agaricomycotina</taxon>
        <taxon>Agaricomycetes</taxon>
        <taxon>Polyporales</taxon>
        <taxon>Irpicaceae</taxon>
        <taxon>Irpex</taxon>
    </lineage>
</organism>
<protein>
    <submittedName>
        <fullName evidence="1">Uncharacterized protein</fullName>
    </submittedName>
</protein>
<gene>
    <name evidence="1" type="ORF">BDY19DRAFT_972645</name>
</gene>
<reference evidence="1" key="1">
    <citation type="journal article" date="2021" name="Environ. Microbiol.">
        <title>Gene family expansions and transcriptome signatures uncover fungal adaptations to wood decay.</title>
        <authorList>
            <person name="Hage H."/>
            <person name="Miyauchi S."/>
            <person name="Viragh M."/>
            <person name="Drula E."/>
            <person name="Min B."/>
            <person name="Chaduli D."/>
            <person name="Navarro D."/>
            <person name="Favel A."/>
            <person name="Norest M."/>
            <person name="Lesage-Meessen L."/>
            <person name="Balint B."/>
            <person name="Merenyi Z."/>
            <person name="de Eugenio L."/>
            <person name="Morin E."/>
            <person name="Martinez A.T."/>
            <person name="Baldrian P."/>
            <person name="Stursova M."/>
            <person name="Martinez M.J."/>
            <person name="Novotny C."/>
            <person name="Magnuson J.K."/>
            <person name="Spatafora J.W."/>
            <person name="Maurice S."/>
            <person name="Pangilinan J."/>
            <person name="Andreopoulos W."/>
            <person name="LaButti K."/>
            <person name="Hundley H."/>
            <person name="Na H."/>
            <person name="Kuo A."/>
            <person name="Barry K."/>
            <person name="Lipzen A."/>
            <person name="Henrissat B."/>
            <person name="Riley R."/>
            <person name="Ahrendt S."/>
            <person name="Nagy L.G."/>
            <person name="Grigoriev I.V."/>
            <person name="Martin F."/>
            <person name="Rosso M.N."/>
        </authorList>
    </citation>
    <scope>NUCLEOTIDE SEQUENCE</scope>
    <source>
        <strain evidence="1">CBS 384.51</strain>
    </source>
</reference>
<proteinExistence type="predicted"/>
<feature type="non-terminal residue" evidence="1">
    <location>
        <position position="91"/>
    </location>
</feature>
<comment type="caution">
    <text evidence="1">The sequence shown here is derived from an EMBL/GenBank/DDBJ whole genome shotgun (WGS) entry which is preliminary data.</text>
</comment>
<accession>A0ACB8TQI2</accession>
<evidence type="ECO:0000313" key="2">
    <source>
        <dbReference type="Proteomes" id="UP001055072"/>
    </source>
</evidence>
<name>A0ACB8TQI2_9APHY</name>
<sequence length="91" mass="9876">MAHAPTPYSFLPLCSLVLVPILGHPRPTPMSTSPTLSTWLSQSISASRSSDLPRPTRYRGRTPTSFERCSIGQPLGSGVYCCGHDESLLDM</sequence>
<dbReference type="EMBL" id="MU274945">
    <property type="protein sequence ID" value="KAI0084225.1"/>
    <property type="molecule type" value="Genomic_DNA"/>
</dbReference>
<dbReference type="Proteomes" id="UP001055072">
    <property type="component" value="Unassembled WGS sequence"/>
</dbReference>